<dbReference type="Gene3D" id="2.60.200.40">
    <property type="match status" value="1"/>
</dbReference>
<dbReference type="GO" id="GO:0016301">
    <property type="term" value="F:kinase activity"/>
    <property type="evidence" value="ECO:0007669"/>
    <property type="project" value="InterPro"/>
</dbReference>
<dbReference type="Gene3D" id="3.40.50.10330">
    <property type="entry name" value="Probable inorganic polyphosphate/atp-NAD kinase, domain 1"/>
    <property type="match status" value="1"/>
</dbReference>
<dbReference type="PROSITE" id="PS50146">
    <property type="entry name" value="DAGK"/>
    <property type="match status" value="1"/>
</dbReference>
<evidence type="ECO:0000313" key="4">
    <source>
        <dbReference type="EMBL" id="HIQ91343.1"/>
    </source>
</evidence>
<evidence type="ECO:0000259" key="3">
    <source>
        <dbReference type="PROSITE" id="PS50146"/>
    </source>
</evidence>
<evidence type="ECO:0000313" key="5">
    <source>
        <dbReference type="Proteomes" id="UP000886786"/>
    </source>
</evidence>
<dbReference type="PANTHER" id="PTHR12358:SF54">
    <property type="entry name" value="SPHINGOSINE KINASE RELATED PROTEIN"/>
    <property type="match status" value="1"/>
</dbReference>
<dbReference type="InterPro" id="IPR001206">
    <property type="entry name" value="Diacylglycerol_kinase_cat_dom"/>
</dbReference>
<dbReference type="InterPro" id="IPR016064">
    <property type="entry name" value="NAD/diacylglycerol_kinase_sf"/>
</dbReference>
<feature type="domain" description="DAGKc" evidence="3">
    <location>
        <begin position="1"/>
        <end position="132"/>
    </location>
</feature>
<proteinExistence type="inferred from homology"/>
<reference evidence="4" key="2">
    <citation type="journal article" date="2021" name="PeerJ">
        <title>Extensive microbial diversity within the chicken gut microbiome revealed by metagenomics and culture.</title>
        <authorList>
            <person name="Gilroy R."/>
            <person name="Ravi A."/>
            <person name="Getino M."/>
            <person name="Pursley I."/>
            <person name="Horton D.L."/>
            <person name="Alikhan N.F."/>
            <person name="Baker D."/>
            <person name="Gharbi K."/>
            <person name="Hall N."/>
            <person name="Watson M."/>
            <person name="Adriaenssens E.M."/>
            <person name="Foster-Nyarko E."/>
            <person name="Jarju S."/>
            <person name="Secka A."/>
            <person name="Antonio M."/>
            <person name="Oren A."/>
            <person name="Chaudhuri R.R."/>
            <person name="La Ragione R."/>
            <person name="Hildebrand F."/>
            <person name="Pallen M.J."/>
        </authorList>
    </citation>
    <scope>NUCLEOTIDE SEQUENCE</scope>
    <source>
        <strain evidence="4">CHK147-3167</strain>
    </source>
</reference>
<dbReference type="Pfam" id="PF00781">
    <property type="entry name" value="DAGK_cat"/>
    <property type="match status" value="1"/>
</dbReference>
<reference evidence="4" key="1">
    <citation type="submission" date="2020-10" db="EMBL/GenBank/DDBJ databases">
        <authorList>
            <person name="Gilroy R."/>
        </authorList>
    </citation>
    <scope>NUCLEOTIDE SEQUENCE</scope>
    <source>
        <strain evidence="4">CHK147-3167</strain>
    </source>
</reference>
<protein>
    <recommendedName>
        <fullName evidence="3">DAGKc domain-containing protein</fullName>
    </recommendedName>
</protein>
<evidence type="ECO:0000256" key="1">
    <source>
        <dbReference type="ARBA" id="ARBA00001946"/>
    </source>
</evidence>
<comment type="caution">
    <text evidence="4">The sequence shown here is derived from an EMBL/GenBank/DDBJ whole genome shotgun (WGS) entry which is preliminary data.</text>
</comment>
<dbReference type="InterPro" id="IPR017438">
    <property type="entry name" value="ATP-NAD_kinase_N"/>
</dbReference>
<dbReference type="SUPFAM" id="SSF111331">
    <property type="entry name" value="NAD kinase/diacylglycerol kinase-like"/>
    <property type="match status" value="1"/>
</dbReference>
<dbReference type="InterPro" id="IPR050187">
    <property type="entry name" value="Lipid_Phosphate_FormReg"/>
</dbReference>
<accession>A0A9D0ZRT4</accession>
<evidence type="ECO:0000256" key="2">
    <source>
        <dbReference type="ARBA" id="ARBA00005983"/>
    </source>
</evidence>
<organism evidence="4 5">
    <name type="scientific">Candidatus Coprosoma intestinipullorum</name>
    <dbReference type="NCBI Taxonomy" id="2840752"/>
    <lineage>
        <taxon>Bacteria</taxon>
        <taxon>Bacillati</taxon>
        <taxon>Bacillota</taxon>
        <taxon>Bacillota incertae sedis</taxon>
        <taxon>Candidatus Coprosoma</taxon>
    </lineage>
</organism>
<dbReference type="Proteomes" id="UP000886786">
    <property type="component" value="Unassembled WGS sequence"/>
</dbReference>
<dbReference type="AlphaFoldDB" id="A0A9D0ZRT4"/>
<dbReference type="PANTHER" id="PTHR12358">
    <property type="entry name" value="SPHINGOSINE KINASE"/>
    <property type="match status" value="1"/>
</dbReference>
<comment type="cofactor">
    <cofactor evidence="1">
        <name>Mg(2+)</name>
        <dbReference type="ChEBI" id="CHEBI:18420"/>
    </cofactor>
</comment>
<sequence length="310" mass="34925">MKKTAVIYNPKATGMSKLDLDKVKSIFNKRIKADLFESQKAGDTPRLVQKVNDDYDWIITMGGDGTMGEAVQALNDVTQRGFYSHIPVGTTNDTANNFGMRGYDPYTLIKMMTSSGNLREIDMDALEVNGRAVGYVSACGAFTDIPYRTPRFLKMSLGTLGYYTTLGLMFPEIIHDLIKKPLKLTYERNGKKVETEALTLLVSNSKNFAGMNLYPNTSIADGKFEVAIVKKIPFAKLCDFALKVSNYDEGKFSMEDYSNYVDYFQTDNFEVMVDTDKKSLNNDGDEVMMDSNRLKYDIKKKIKVMVPKVK</sequence>
<name>A0A9D0ZRT4_9FIRM</name>
<dbReference type="EMBL" id="DVFV01000122">
    <property type="protein sequence ID" value="HIQ91343.1"/>
    <property type="molecule type" value="Genomic_DNA"/>
</dbReference>
<comment type="similarity">
    <text evidence="2">Belongs to the diacylglycerol/lipid kinase family.</text>
</comment>
<gene>
    <name evidence="4" type="ORF">IAB27_06965</name>
</gene>